<dbReference type="GO" id="GO:0000155">
    <property type="term" value="F:phosphorelay sensor kinase activity"/>
    <property type="evidence" value="ECO:0007669"/>
    <property type="project" value="TreeGrafter"/>
</dbReference>
<evidence type="ECO:0000256" key="2">
    <source>
        <dbReference type="ARBA" id="ARBA00012438"/>
    </source>
</evidence>
<organism evidence="5 6">
    <name type="scientific">Pseudomonas putida</name>
    <name type="common">Arthrobacter siderocapsulatus</name>
    <dbReference type="NCBI Taxonomy" id="303"/>
    <lineage>
        <taxon>Bacteria</taxon>
        <taxon>Pseudomonadati</taxon>
        <taxon>Pseudomonadota</taxon>
        <taxon>Gammaproteobacteria</taxon>
        <taxon>Pseudomonadales</taxon>
        <taxon>Pseudomonadaceae</taxon>
        <taxon>Pseudomonas</taxon>
    </lineage>
</organism>
<dbReference type="EMBL" id="MKZO01000001">
    <property type="protein sequence ID" value="OLS64978.1"/>
    <property type="molecule type" value="Genomic_DNA"/>
</dbReference>
<protein>
    <recommendedName>
        <fullName evidence="2">histidine kinase</fullName>
        <ecNumber evidence="2">2.7.13.3</ecNumber>
    </recommendedName>
</protein>
<sequence>MMSRDKESGLDFSTVIASTVHDMKNSLAMLMRAHSQWLARLPESHQQGPEQVVIEHEFVHLNGMLVQLLGLYKLGINQLPMLPGYHDLDDFIGGLLAGYQEILDSRGIVARYEIDEATPLGFFDRELVESVISNIINNATRYAGHALLVTVREENDALVISVNDDGAGFPAAMIAQQDEYVQGIEHSTASTGLGLYFAARIAALHARNGVAGRIEIANGGALGGGLFRLYLP</sequence>
<dbReference type="InterPro" id="IPR004358">
    <property type="entry name" value="Sig_transdc_His_kin-like_C"/>
</dbReference>
<reference evidence="5 6" key="1">
    <citation type="submission" date="2016-10" db="EMBL/GenBank/DDBJ databases">
        <title>Genome Sequence of Pseudomonas putida GM4FR.</title>
        <authorList>
            <person name="Poehlein A."/>
            <person name="Wemheuer F."/>
            <person name="Hollensteiner J."/>
            <person name="Wemheuer B."/>
        </authorList>
    </citation>
    <scope>NUCLEOTIDE SEQUENCE [LARGE SCALE GENOMIC DNA]</scope>
    <source>
        <strain evidence="5 6">GM4FR</strain>
    </source>
</reference>
<evidence type="ECO:0000313" key="5">
    <source>
        <dbReference type="EMBL" id="OLS64978.1"/>
    </source>
</evidence>
<dbReference type="SUPFAM" id="SSF55874">
    <property type="entry name" value="ATPase domain of HSP90 chaperone/DNA topoisomerase II/histidine kinase"/>
    <property type="match status" value="1"/>
</dbReference>
<comment type="caution">
    <text evidence="5">The sequence shown here is derived from an EMBL/GenBank/DDBJ whole genome shotgun (WGS) entry which is preliminary data.</text>
</comment>
<dbReference type="PANTHER" id="PTHR43547:SF2">
    <property type="entry name" value="HYBRID SIGNAL TRANSDUCTION HISTIDINE KINASE C"/>
    <property type="match status" value="1"/>
</dbReference>
<evidence type="ECO:0000256" key="3">
    <source>
        <dbReference type="ARBA" id="ARBA00022553"/>
    </source>
</evidence>
<dbReference type="PROSITE" id="PS50109">
    <property type="entry name" value="HIS_KIN"/>
    <property type="match status" value="1"/>
</dbReference>
<proteinExistence type="predicted"/>
<dbReference type="PANTHER" id="PTHR43547">
    <property type="entry name" value="TWO-COMPONENT HISTIDINE KINASE"/>
    <property type="match status" value="1"/>
</dbReference>
<dbReference type="PRINTS" id="PR00344">
    <property type="entry name" value="BCTRLSENSOR"/>
</dbReference>
<evidence type="ECO:0000259" key="4">
    <source>
        <dbReference type="PROSITE" id="PS50109"/>
    </source>
</evidence>
<evidence type="ECO:0000313" key="6">
    <source>
        <dbReference type="Proteomes" id="UP000186736"/>
    </source>
</evidence>
<dbReference type="Pfam" id="PF02518">
    <property type="entry name" value="HATPase_c"/>
    <property type="match status" value="1"/>
</dbReference>
<dbReference type="SMART" id="SM00387">
    <property type="entry name" value="HATPase_c"/>
    <property type="match status" value="1"/>
</dbReference>
<comment type="catalytic activity">
    <reaction evidence="1">
        <text>ATP + protein L-histidine = ADP + protein N-phospho-L-histidine.</text>
        <dbReference type="EC" id="2.7.13.3"/>
    </reaction>
</comment>
<dbReference type="EC" id="2.7.13.3" evidence="2"/>
<dbReference type="InterPro" id="IPR003594">
    <property type="entry name" value="HATPase_dom"/>
</dbReference>
<dbReference type="Proteomes" id="UP000186736">
    <property type="component" value="Unassembled WGS sequence"/>
</dbReference>
<dbReference type="AlphaFoldDB" id="A0A1Q9RC75"/>
<gene>
    <name evidence="5" type="ORF">PSEMO_00790</name>
</gene>
<evidence type="ECO:0000256" key="1">
    <source>
        <dbReference type="ARBA" id="ARBA00000085"/>
    </source>
</evidence>
<keyword evidence="3" id="KW-0597">Phosphoprotein</keyword>
<accession>A0A1Q9RC75</accession>
<dbReference type="InterPro" id="IPR036890">
    <property type="entry name" value="HATPase_C_sf"/>
</dbReference>
<feature type="domain" description="Histidine kinase" evidence="4">
    <location>
        <begin position="18"/>
        <end position="232"/>
    </location>
</feature>
<name>A0A1Q9RC75_PSEPU</name>
<dbReference type="Gene3D" id="3.30.565.10">
    <property type="entry name" value="Histidine kinase-like ATPase, C-terminal domain"/>
    <property type="match status" value="1"/>
</dbReference>
<dbReference type="InterPro" id="IPR005467">
    <property type="entry name" value="His_kinase_dom"/>
</dbReference>